<evidence type="ECO:0000313" key="3">
    <source>
        <dbReference type="EMBL" id="KAL2342174.1"/>
    </source>
</evidence>
<sequence length="413" mass="46694">MLTSSLHLPFLISLHLRRHCACESTPLMDFRGKLTVNPMNSVSNRKFLIDFIITSYLGPDVKFHSPCSAIQRLMTESPPYTSSDLGPSYVSISFLERLYYYLLRNAPSNLVLDLNMFYLYLKGRLILPGTDFTQDTVQFTSFFPFDLHRQIWYPDNFKVIKGIVLIDDPFTSCMKREDLNRFMSLTGVSTLKLNLSECIGFQLGCPCLNRMIDLNKLLNRNKRLENIPNGGWQSSKYQQEHKRKYVDDTLPPATNFPNVLPTKHNAEVGPSGNTYKPKRPTLMPLLSLPDFVNSSFILKGTAKKGLIGPSVGVVDIGIGKKAYLFRASLPGVYRDDNQFSCDVESDGRVQIKGVLTGGRTIMKHSRIFQMLTQRLCPSGPFTLSFSLPGPVDPRLFTPLFRTDGIFEGVIIKH</sequence>
<dbReference type="AlphaFoldDB" id="A0ABD1N281"/>
<dbReference type="InterPro" id="IPR039321">
    <property type="entry name" value="IDM2/3-like"/>
</dbReference>
<dbReference type="PANTHER" id="PTHR34661:SF1">
    <property type="entry name" value="INCREASED DNA METHYLATION 3"/>
    <property type="match status" value="1"/>
</dbReference>
<dbReference type="CDD" id="cd06464">
    <property type="entry name" value="ACD_sHsps-like"/>
    <property type="match status" value="1"/>
</dbReference>
<organism evidence="3 4">
    <name type="scientific">Flemingia macrophylla</name>
    <dbReference type="NCBI Taxonomy" id="520843"/>
    <lineage>
        <taxon>Eukaryota</taxon>
        <taxon>Viridiplantae</taxon>
        <taxon>Streptophyta</taxon>
        <taxon>Embryophyta</taxon>
        <taxon>Tracheophyta</taxon>
        <taxon>Spermatophyta</taxon>
        <taxon>Magnoliopsida</taxon>
        <taxon>eudicotyledons</taxon>
        <taxon>Gunneridae</taxon>
        <taxon>Pentapetalae</taxon>
        <taxon>rosids</taxon>
        <taxon>fabids</taxon>
        <taxon>Fabales</taxon>
        <taxon>Fabaceae</taxon>
        <taxon>Papilionoideae</taxon>
        <taxon>50 kb inversion clade</taxon>
        <taxon>NPAAA clade</taxon>
        <taxon>indigoferoid/millettioid clade</taxon>
        <taxon>Phaseoleae</taxon>
        <taxon>Flemingia</taxon>
    </lineage>
</organism>
<accession>A0ABD1N281</accession>
<evidence type="ECO:0000313" key="4">
    <source>
        <dbReference type="Proteomes" id="UP001603857"/>
    </source>
</evidence>
<evidence type="ECO:0000256" key="2">
    <source>
        <dbReference type="SAM" id="SignalP"/>
    </source>
</evidence>
<comment type="caution">
    <text evidence="3">The sequence shown here is derived from an EMBL/GenBank/DDBJ whole genome shotgun (WGS) entry which is preliminary data.</text>
</comment>
<feature type="signal peptide" evidence="2">
    <location>
        <begin position="1"/>
        <end position="22"/>
    </location>
</feature>
<keyword evidence="2" id="KW-0732">Signal</keyword>
<dbReference type="FunFam" id="2.60.40.790:FF:000049">
    <property type="entry name" value="Increased DNA methylation 3"/>
    <property type="match status" value="1"/>
</dbReference>
<reference evidence="3 4" key="1">
    <citation type="submission" date="2024-08" db="EMBL/GenBank/DDBJ databases">
        <title>Insights into the chromosomal genome structure of Flemingia macrophylla.</title>
        <authorList>
            <person name="Ding Y."/>
            <person name="Zhao Y."/>
            <person name="Bi W."/>
            <person name="Wu M."/>
            <person name="Zhao G."/>
            <person name="Gong Y."/>
            <person name="Li W."/>
            <person name="Zhang P."/>
        </authorList>
    </citation>
    <scope>NUCLEOTIDE SEQUENCE [LARGE SCALE GENOMIC DNA]</scope>
    <source>
        <strain evidence="3">DYQJB</strain>
        <tissue evidence="3">Leaf</tissue>
    </source>
</reference>
<evidence type="ECO:0000256" key="1">
    <source>
        <dbReference type="SAM" id="MobiDB-lite"/>
    </source>
</evidence>
<proteinExistence type="predicted"/>
<gene>
    <name evidence="3" type="ORF">Fmac_010114</name>
</gene>
<dbReference type="Proteomes" id="UP001603857">
    <property type="component" value="Unassembled WGS sequence"/>
</dbReference>
<dbReference type="EMBL" id="JBGMDY010000003">
    <property type="protein sequence ID" value="KAL2342174.1"/>
    <property type="molecule type" value="Genomic_DNA"/>
</dbReference>
<feature type="region of interest" description="Disordered" evidence="1">
    <location>
        <begin position="256"/>
        <end position="276"/>
    </location>
</feature>
<dbReference type="PANTHER" id="PTHR34661">
    <property type="entry name" value="INCREASED DNA METHYLATION 3"/>
    <property type="match status" value="1"/>
</dbReference>
<name>A0ABD1N281_9FABA</name>
<dbReference type="InterPro" id="IPR008978">
    <property type="entry name" value="HSP20-like_chaperone"/>
</dbReference>
<dbReference type="Gene3D" id="2.60.40.790">
    <property type="match status" value="1"/>
</dbReference>
<feature type="chain" id="PRO_5044857609" evidence="2">
    <location>
        <begin position="23"/>
        <end position="413"/>
    </location>
</feature>
<keyword evidence="4" id="KW-1185">Reference proteome</keyword>
<protein>
    <submittedName>
        <fullName evidence="3">Uncharacterized protein</fullName>
    </submittedName>
</protein>